<evidence type="ECO:0000259" key="2">
    <source>
        <dbReference type="Pfam" id="PF14748"/>
    </source>
</evidence>
<dbReference type="VEuPathDB" id="HostDB:ENSG00000104524"/>
<dbReference type="Bgee" id="ENSG00000104524">
    <property type="expression patterns" value="Expressed in prefrontal cortex and 97 other cell types or tissues"/>
</dbReference>
<dbReference type="PANTHER" id="PTHR11645:SF0">
    <property type="entry name" value="PYRROLINE-5-CARBOXYLATE REDUCTASE 3"/>
    <property type="match status" value="1"/>
</dbReference>
<dbReference type="HOGENOM" id="CLU_2966960_0_0_1"/>
<evidence type="ECO:0007829" key="5">
    <source>
        <dbReference type="PeptideAtlas" id="A0A087WTU2"/>
    </source>
</evidence>
<keyword evidence="4" id="KW-1185">Reference proteome</keyword>
<dbReference type="Pfam" id="PF14748">
    <property type="entry name" value="P5CR_dimer"/>
    <property type="match status" value="1"/>
</dbReference>
<dbReference type="Gene3D" id="1.10.3730.10">
    <property type="entry name" value="ProC C-terminal domain-like"/>
    <property type="match status" value="1"/>
</dbReference>
<dbReference type="OpenTargets" id="ENSG00000104524"/>
<gene>
    <name evidence="3" type="primary">PYCR3</name>
</gene>
<reference evidence="3" key="1">
    <citation type="journal article" date="2001" name="Nature">
        <title>Initial sequencing and analysis of the human genome.</title>
        <authorList>
            <consortium name="International Human Genome Sequencing Consortium"/>
            <person name="Lander E.S."/>
            <person name="Linton L.M."/>
            <person name="Birren B."/>
            <person name="Nusbaum C."/>
            <person name="Zody M.C."/>
            <person name="Baldwin J."/>
            <person name="Devon K."/>
            <person name="Dewar K."/>
            <person name="Doyle M."/>
            <person name="FitzHugh W."/>
            <person name="Funke R."/>
            <person name="Gage D."/>
            <person name="Harris K."/>
            <person name="Heaford A."/>
            <person name="Howland J."/>
            <person name="Kann L."/>
            <person name="Lehoczky J."/>
            <person name="LeVine R."/>
            <person name="McEwan P."/>
            <person name="McKernan K."/>
            <person name="Meldrim J."/>
            <person name="Mesirov J.P."/>
            <person name="Miranda C."/>
            <person name="Morris W."/>
            <person name="Naylor J."/>
            <person name="Raymond C."/>
            <person name="Rosetti M."/>
            <person name="Santos R."/>
            <person name="Sheridan A."/>
            <person name="Sougnez C."/>
            <person name="Stange-Thomann N."/>
            <person name="Stojanovic N."/>
            <person name="Subramanian A."/>
            <person name="Wyman D."/>
            <person name="Rogers J."/>
            <person name="Sulston J."/>
            <person name="Ainscough R."/>
            <person name="Beck S."/>
            <person name="Bentley D."/>
            <person name="Burton J."/>
            <person name="Clee C."/>
            <person name="Carter N."/>
            <person name="Coulson A."/>
            <person name="Deadman R."/>
            <person name="Deloukas P."/>
            <person name="Dunham A."/>
            <person name="Dunham I."/>
            <person name="Durbin R."/>
            <person name="French L."/>
            <person name="Grafham D."/>
            <person name="Gregory S."/>
            <person name="Hubbard T."/>
            <person name="Humphray S."/>
            <person name="Hunt A."/>
            <person name="Jones M."/>
            <person name="Lloyd C."/>
            <person name="McMurray A."/>
            <person name="Matthews L."/>
            <person name="Mercer S."/>
            <person name="Milne S."/>
            <person name="Mullikin J.C."/>
            <person name="Mungall A."/>
            <person name="Plumb R."/>
            <person name="Ross M."/>
            <person name="Shownkeen R."/>
            <person name="Sims S."/>
            <person name="Waterston R.H."/>
            <person name="Wilson R.K."/>
            <person name="Hillier L.W."/>
            <person name="McPherson J.D."/>
            <person name="Marra M.A."/>
            <person name="Mardis E.R."/>
            <person name="Fulton L.A."/>
            <person name="Chinwalla A.T."/>
            <person name="Pepin K.H."/>
            <person name="Gish W.R."/>
            <person name="Chissoe S.L."/>
            <person name="Wendl M.C."/>
            <person name="Delehaunty K.D."/>
            <person name="Miner T.L."/>
            <person name="Delehaunty A."/>
            <person name="Kramer J.B."/>
            <person name="Cook L.L."/>
            <person name="Fulton R.S."/>
            <person name="Johnson D.L."/>
            <person name="Minx P.J."/>
            <person name="Clifton S.W."/>
            <person name="Hawkins T."/>
            <person name="Branscomb E."/>
            <person name="Predki P."/>
            <person name="Richardson P."/>
            <person name="Wenning S."/>
            <person name="Slezak T."/>
            <person name="Doggett N."/>
            <person name="Cheng J.F."/>
            <person name="Olsen A."/>
            <person name="Lucas S."/>
            <person name="Elkin C."/>
            <person name="Uberbacher E."/>
            <person name="Frazier M."/>
            <person name="Gibbs R.A."/>
            <person name="Muzny D.M."/>
            <person name="Scherer S.E."/>
            <person name="Bouck J.B."/>
            <person name="Sodergren E.J."/>
            <person name="Worley K.C."/>
            <person name="Rives C.M."/>
            <person name="Gorrell J.H."/>
            <person name="Metzker M.L."/>
            <person name="Naylor S.L."/>
            <person name="Kucherlapati R.S."/>
            <person name="Nelson D.L."/>
            <person name="Weinstock G.M."/>
            <person name="Sakaki Y."/>
            <person name="Fujiyama A."/>
            <person name="Hattori M."/>
            <person name="Yada T."/>
            <person name="Toyoda A."/>
            <person name="Itoh T."/>
            <person name="Kawagoe C."/>
            <person name="Watanabe H."/>
            <person name="Totoki Y."/>
            <person name="Taylor T."/>
            <person name="Weissenbach J."/>
            <person name="Heilig R."/>
            <person name="Saurin W."/>
            <person name="Artiguenave F."/>
            <person name="Brottier P."/>
            <person name="Bruls T."/>
            <person name="Pelletier E."/>
            <person name="Robert C."/>
            <person name="Wincker P."/>
            <person name="Smith D.R."/>
            <person name="Doucette-Stamm L."/>
            <person name="Rubenfield M."/>
            <person name="Weinstock K."/>
            <person name="Lee H.M."/>
            <person name="Dubois J."/>
            <person name="Rosenthal A."/>
            <person name="Platzer M."/>
            <person name="Nyakatura G."/>
            <person name="Taudien S."/>
            <person name="Rump A."/>
            <person name="Yang H."/>
            <person name="Yu J."/>
            <person name="Wang J."/>
            <person name="Huang G."/>
            <person name="Gu J."/>
            <person name="Hood L."/>
            <person name="Rowen L."/>
            <person name="Madan A."/>
            <person name="Qin S."/>
            <person name="Davis R.W."/>
            <person name="Federspiel N.A."/>
            <person name="Abola A.P."/>
            <person name="Proctor M.J."/>
            <person name="Myers R.M."/>
            <person name="Schmutz J."/>
            <person name="Dickson M."/>
            <person name="Grimwood J."/>
            <person name="Cox D.R."/>
            <person name="Olson M.V."/>
            <person name="Kaul R."/>
            <person name="Raymond C."/>
            <person name="Shimizu N."/>
            <person name="Kawasaki K."/>
            <person name="Minoshima S."/>
            <person name="Evans G.A."/>
            <person name="Athanasiou M."/>
            <person name="Schultz R."/>
            <person name="Roe B.A."/>
            <person name="Chen F."/>
            <person name="Pan H."/>
            <person name="Ramser J."/>
            <person name="Lehrach H."/>
            <person name="Reinhardt R."/>
            <person name="McCombie W.R."/>
            <person name="de la Bastide M."/>
            <person name="Dedhia N."/>
            <person name="Blocker H."/>
            <person name="Hornischer K."/>
            <person name="Nordsiek G."/>
            <person name="Agarwala R."/>
            <person name="Aravind L."/>
            <person name="Bailey J.A."/>
            <person name="Bateman A."/>
            <person name="Batzoglou S."/>
            <person name="Birney E."/>
            <person name="Bork P."/>
            <person name="Brown D.G."/>
            <person name="Burge C.B."/>
            <person name="Cerutti L."/>
            <person name="Chen H.C."/>
            <person name="Church D."/>
            <person name="Clamp M."/>
            <person name="Copley R.R."/>
            <person name="Doerks T."/>
            <person name="Eddy S.R."/>
            <person name="Eichler E.E."/>
            <person name="Furey T.S."/>
            <person name="Galagan J."/>
            <person name="Gilbert J.G."/>
            <person name="Harmon C."/>
            <person name="Hayashizaki Y."/>
            <person name="Haussler D."/>
            <person name="Hermjakob H."/>
            <person name="Hokamp K."/>
            <person name="Jang W."/>
            <person name="Johnson L.S."/>
            <person name="Jones T.A."/>
            <person name="Kasif S."/>
            <person name="Kaspryzk A."/>
            <person name="Kennedy S."/>
            <person name="Kent W.J."/>
            <person name="Kitts P."/>
            <person name="Koonin E.V."/>
            <person name="Korf I."/>
            <person name="Kulp D."/>
            <person name="Lancet D."/>
            <person name="Lowe T.M."/>
            <person name="McLysaght A."/>
            <person name="Mikkelsen T."/>
            <person name="Moran J.V."/>
            <person name="Mulder N."/>
            <person name="Pollara V.J."/>
            <person name="Ponting C.P."/>
            <person name="Schuler G."/>
            <person name="Schultz J."/>
            <person name="Slater G."/>
            <person name="Smit A.F."/>
            <person name="Stupka E."/>
            <person name="Szustakowski J."/>
            <person name="Thierry-Mieg D."/>
            <person name="Thierry-Mieg J."/>
            <person name="Wagner L."/>
            <person name="Wallis J."/>
            <person name="Wheeler R."/>
            <person name="Williams A."/>
            <person name="Wolf Y.I."/>
            <person name="Wolfe K.H."/>
            <person name="Yang S.P."/>
            <person name="Yeh R.F."/>
            <person name="Collins F."/>
            <person name="Guyer M.S."/>
            <person name="Peterson J."/>
            <person name="Felsenfeld A."/>
            <person name="Wetterstrand K.A."/>
            <person name="Patrinos A."/>
            <person name="Morgan M.J."/>
            <person name="de Jong P."/>
            <person name="Catanese J.J."/>
            <person name="Osoegawa K."/>
            <person name="Shizuya H."/>
            <person name="Choi S."/>
            <person name="Chen Y.J."/>
        </authorList>
    </citation>
    <scope>NUCLEOTIDE SEQUENCE [LARGE SCALE GENOMIC DNA]</scope>
</reference>
<dbReference type="HGNC" id="HGNC:25846">
    <property type="gene designation" value="PYCR3"/>
</dbReference>
<keyword evidence="5 6" id="KW-1267">Proteomics identification</keyword>
<dbReference type="SMR" id="A0A087WTU2"/>
<evidence type="ECO:0000256" key="1">
    <source>
        <dbReference type="ARBA" id="ARBA00023002"/>
    </source>
</evidence>
<evidence type="ECO:0007829" key="6">
    <source>
        <dbReference type="ProteomicsDB" id="A0A087WTU2"/>
    </source>
</evidence>
<dbReference type="InterPro" id="IPR029036">
    <property type="entry name" value="P5CR_dimer"/>
</dbReference>
<evidence type="ECO:0000313" key="4">
    <source>
        <dbReference type="Proteomes" id="UP000005640"/>
    </source>
</evidence>
<dbReference type="UCSC" id="uc064rck.1">
    <property type="organism name" value="human"/>
</dbReference>
<dbReference type="PANTHER" id="PTHR11645">
    <property type="entry name" value="PYRROLINE-5-CARBOXYLATE REDUCTASE"/>
    <property type="match status" value="1"/>
</dbReference>
<dbReference type="OrthoDB" id="10263291at2759"/>
<organism evidence="3 4">
    <name type="scientific">Homo sapiens</name>
    <name type="common">Human</name>
    <dbReference type="NCBI Taxonomy" id="9606"/>
    <lineage>
        <taxon>Eukaryota</taxon>
        <taxon>Metazoa</taxon>
        <taxon>Chordata</taxon>
        <taxon>Craniata</taxon>
        <taxon>Vertebrata</taxon>
        <taxon>Euteleostomi</taxon>
        <taxon>Mammalia</taxon>
        <taxon>Eutheria</taxon>
        <taxon>Euarchontoglires</taxon>
        <taxon>Primates</taxon>
        <taxon>Haplorrhini</taxon>
        <taxon>Catarrhini</taxon>
        <taxon>Hominidae</taxon>
        <taxon>Homo</taxon>
    </lineage>
</organism>
<dbReference type="GO" id="GO:0016491">
    <property type="term" value="F:oxidoreductase activity"/>
    <property type="evidence" value="ECO:0007669"/>
    <property type="project" value="UniProtKB-KW"/>
</dbReference>
<reference evidence="3" key="2">
    <citation type="journal article" date="2004" name="Nature">
        <title>Finishing the euchromatic sequence of the human genome.</title>
        <authorList>
            <consortium name="International Human Genome Sequencing Consortium"/>
        </authorList>
    </citation>
    <scope>NUCLEOTIDE SEQUENCE [LARGE SCALE GENOMIC DNA]</scope>
</reference>
<dbReference type="OMA" id="AKQTCLG"/>
<dbReference type="AlphaFoldDB" id="A0A087WTU2"/>
<dbReference type="ExpressionAtlas" id="A0A087WTU2">
    <property type="expression patterns" value="baseline and differential"/>
</dbReference>
<name>A0A087WTU2_HUMAN</name>
<sequence>MARGRHVGSSETKLLQHLLEACGRCEEVPEAYVDIHTGLSGSGVAFVCAFSEALAEGAV</sequence>
<dbReference type="Ensembl" id="ENST00000462036.5">
    <property type="protein sequence ID" value="ENSP00000478138.1"/>
    <property type="gene ID" value="ENSG00000104524.14"/>
</dbReference>
<dbReference type="Proteomes" id="UP000005640">
    <property type="component" value="Chromosome 8"/>
</dbReference>
<protein>
    <submittedName>
        <fullName evidence="3">Pyrroline-5-carboxylate reductase 3</fullName>
    </submittedName>
</protein>
<keyword evidence="1" id="KW-0560">Oxidoreductase</keyword>
<reference evidence="3 4" key="3">
    <citation type="journal article" date="2006" name="Nature">
        <title>DNA sequence and analysis of human chromosome 8.</title>
        <authorList>
            <person name="Nusbaum C."/>
            <person name="Mikkelsen T.S."/>
            <person name="Zody M.C."/>
            <person name="Asakawa S."/>
            <person name="Taudien S."/>
            <person name="Garber M."/>
            <person name="Kodira C.D."/>
            <person name="Schueler M.G."/>
            <person name="Shimizu A."/>
            <person name="Whittaker C.A."/>
            <person name="Chang J.L."/>
            <person name="Cuomo C.A."/>
            <person name="Dewar K."/>
            <person name="FitzGerald M.G."/>
            <person name="Yang X."/>
            <person name="Allen N.R."/>
            <person name="Anderson S."/>
            <person name="Asakawa T."/>
            <person name="Blechschmidt K."/>
            <person name="Bloom T."/>
            <person name="Borowsky M.L."/>
            <person name="Butler J."/>
            <person name="Cook A."/>
            <person name="Corum B."/>
            <person name="DeArellano K."/>
            <person name="DeCaprio D."/>
            <person name="Dooley K.T."/>
            <person name="Dorris L.III."/>
            <person name="Engels R."/>
            <person name="Glockner G."/>
            <person name="Hafez N."/>
            <person name="Hagopian D.S."/>
            <person name="Hall J.L."/>
            <person name="Ishikawa S.K."/>
            <person name="Jaffe D.B."/>
            <person name="Kamat A."/>
            <person name="Kudoh J."/>
            <person name="Lehmann R."/>
            <person name="Lokitsang T."/>
            <person name="Macdonald P."/>
            <person name="Major J.E."/>
            <person name="Matthews C.D."/>
            <person name="Mauceli E."/>
            <person name="Menzel U."/>
            <person name="Mihalev A.H."/>
            <person name="Minoshima S."/>
            <person name="Murayama Y."/>
            <person name="Naylor J.W."/>
            <person name="Nicol R."/>
            <person name="Nguyen C."/>
            <person name="O'Leary S.B."/>
            <person name="O'Neill K."/>
            <person name="Parker S.C."/>
            <person name="Polley A."/>
            <person name="Raymond C.K."/>
            <person name="Reichwald K."/>
            <person name="Rodriguez J."/>
            <person name="Sasaki T."/>
            <person name="Schilhabel M."/>
            <person name="Siddiqui R."/>
            <person name="Smith C.L."/>
            <person name="Sneddon T.P."/>
            <person name="Talamas J.A."/>
            <person name="Tenzin P."/>
            <person name="Topham K."/>
            <person name="Venkataraman V."/>
            <person name="Wen G."/>
            <person name="Yamazaki S."/>
            <person name="Young S.K."/>
            <person name="Zeng Q."/>
            <person name="Zimmer A.R."/>
            <person name="Rosenthal A."/>
            <person name="Birren B.W."/>
            <person name="Platzer M."/>
            <person name="Shimizu N."/>
            <person name="Lander E.S."/>
        </authorList>
    </citation>
    <scope>NUCLEOTIDE SEQUENCE [LARGE SCALE GENOMIC DNA]</scope>
</reference>
<dbReference type="EMBL" id="AC067930">
    <property type="status" value="NOT_ANNOTATED_CDS"/>
    <property type="molecule type" value="Genomic_DNA"/>
</dbReference>
<dbReference type="ChiTaRS" id="PYCRL">
    <property type="organism name" value="human"/>
</dbReference>
<feature type="non-terminal residue" evidence="3">
    <location>
        <position position="59"/>
    </location>
</feature>
<feature type="domain" description="Pyrroline-5-carboxylate reductase dimerisation" evidence="2">
    <location>
        <begin position="30"/>
        <end position="59"/>
    </location>
</feature>
<evidence type="ECO:0000313" key="3">
    <source>
        <dbReference type="Ensembl" id="ENSP00000478138.1"/>
    </source>
</evidence>
<reference evidence="3" key="4">
    <citation type="submission" date="2025-05" db="UniProtKB">
        <authorList>
            <consortium name="Ensembl"/>
        </authorList>
    </citation>
    <scope>IDENTIFICATION</scope>
</reference>
<accession>A0A087WTU2</accession>
<dbReference type="Antibodypedia" id="28003">
    <property type="antibodies" value="215 antibodies from 21 providers"/>
</dbReference>
<dbReference type="Ensembl" id="ENST00000633497.1">
    <property type="protein sequence ID" value="ENSP00000488777.1"/>
    <property type="gene ID" value="ENSG00000276657.2"/>
</dbReference>
<proteinExistence type="evidence at protein level"/>
<dbReference type="GeneTree" id="ENSGT00950000183044"/>